<name>A0A6J1TUE7_FRAOC</name>
<dbReference type="RefSeq" id="XP_026294226.1">
    <property type="nucleotide sequence ID" value="XM_026438441.2"/>
</dbReference>
<reference evidence="3" key="1">
    <citation type="submission" date="2025-08" db="UniProtKB">
        <authorList>
            <consortium name="RefSeq"/>
        </authorList>
    </citation>
    <scope>IDENTIFICATION</scope>
    <source>
        <tissue evidence="3">Whole organism</tissue>
    </source>
</reference>
<dbReference type="KEGG" id="foc:113218195"/>
<sequence>MKFMVVGVMLVALVAASDQGKKDKRGVYGEALGYDAGLGLSGINSLAAIPAPSYGVPAAPAYGLPGSAYGAPVDASIQSVLVEKQVAYGIPQPYPVPIEKPVPYAVKVPFAVPFDREVPVPVDRPYPVPVIKHVPVDREVPVPVDRPYPVPVIKHVPYEVRVPVKVPVIKHVPYPVEKIIREPVYIEKHAPPPPIKIIVRKTTGWKLGGGLGHLGGGWD</sequence>
<dbReference type="Proteomes" id="UP000504606">
    <property type="component" value="Unplaced"/>
</dbReference>
<organism evidence="2 3">
    <name type="scientific">Frankliniella occidentalis</name>
    <name type="common">Western flower thrips</name>
    <name type="synonym">Euthrips occidentalis</name>
    <dbReference type="NCBI Taxonomy" id="133901"/>
    <lineage>
        <taxon>Eukaryota</taxon>
        <taxon>Metazoa</taxon>
        <taxon>Ecdysozoa</taxon>
        <taxon>Arthropoda</taxon>
        <taxon>Hexapoda</taxon>
        <taxon>Insecta</taxon>
        <taxon>Pterygota</taxon>
        <taxon>Neoptera</taxon>
        <taxon>Paraneoptera</taxon>
        <taxon>Thysanoptera</taxon>
        <taxon>Terebrantia</taxon>
        <taxon>Thripoidea</taxon>
        <taxon>Thripidae</taxon>
        <taxon>Frankliniella</taxon>
    </lineage>
</organism>
<dbReference type="GeneID" id="113218195"/>
<dbReference type="AlphaFoldDB" id="A0A6J1TUE7"/>
<evidence type="ECO:0000256" key="1">
    <source>
        <dbReference type="SAM" id="SignalP"/>
    </source>
</evidence>
<evidence type="ECO:0000313" key="3">
    <source>
        <dbReference type="RefSeq" id="XP_026294226.1"/>
    </source>
</evidence>
<gene>
    <name evidence="3" type="primary">LOC113218195</name>
</gene>
<evidence type="ECO:0000313" key="2">
    <source>
        <dbReference type="Proteomes" id="UP000504606"/>
    </source>
</evidence>
<keyword evidence="2" id="KW-1185">Reference proteome</keyword>
<dbReference type="PANTHER" id="PTHR47771:SF12">
    <property type="entry name" value="HL02234P-RELATED"/>
    <property type="match status" value="1"/>
</dbReference>
<feature type="signal peptide" evidence="1">
    <location>
        <begin position="1"/>
        <end position="16"/>
    </location>
</feature>
<protein>
    <submittedName>
        <fullName evidence="3">Zinc finger protein 512B-like</fullName>
    </submittedName>
</protein>
<feature type="chain" id="PRO_5026913938" evidence="1">
    <location>
        <begin position="17"/>
        <end position="219"/>
    </location>
</feature>
<accession>A0A6J1TUE7</accession>
<dbReference type="PANTHER" id="PTHR47771">
    <property type="entry name" value="LD27203P-RELATED"/>
    <property type="match status" value="1"/>
</dbReference>
<proteinExistence type="predicted"/>
<dbReference type="OrthoDB" id="8197786at2759"/>
<keyword evidence="1" id="KW-0732">Signal</keyword>